<evidence type="ECO:0000313" key="3">
    <source>
        <dbReference type="Proteomes" id="UP001565236"/>
    </source>
</evidence>
<sequence length="372" mass="42500">MQVMPKKVELTELFYDLVFVYAISQITKILHHTENEQHLLENFVVFAIVLVVFLNTWMIQTVYTNRYGKNTLRDILFFMLDMAIVLFMSNSFTGPLANWFYPFTFATGALTLTLWLQYLLVYLTAKDPNDRQIGKLYLWILGLKAAFLFSSLFFSLNLAIIWALLGTLLGWIMPSFFTKAMRQRPINFPHLLERLTLITIIAFGETLVDIAPYFTVKTLDLWSVLIFAIVSALFMTYIAQFDHYIEEKRQAESGVLLIYLHYLILFGLSLITVALSFIHEEHFAKSVAITCLYIGLGLFYLGILCGSRYNKTGLSPTKNLAFVFVVSLGLGASLSYWMASFSGIVGATFGVTLANALNYIWNLWKKQNVGEQ</sequence>
<feature type="transmembrane region" description="Helical" evidence="1">
    <location>
        <begin position="259"/>
        <end position="278"/>
    </location>
</feature>
<dbReference type="RefSeq" id="WP_369940748.1">
    <property type="nucleotide sequence ID" value="NZ_JBCLUF010000005.1"/>
</dbReference>
<feature type="transmembrane region" description="Helical" evidence="1">
    <location>
        <begin position="284"/>
        <end position="307"/>
    </location>
</feature>
<accession>A0ABV4DMI4</accession>
<feature type="transmembrane region" description="Helical" evidence="1">
    <location>
        <begin position="319"/>
        <end position="338"/>
    </location>
</feature>
<feature type="transmembrane region" description="Helical" evidence="1">
    <location>
        <begin position="344"/>
        <end position="364"/>
    </location>
</feature>
<dbReference type="PANTHER" id="PTHR36840:SF1">
    <property type="entry name" value="BLL5714 PROTEIN"/>
    <property type="match status" value="1"/>
</dbReference>
<feature type="transmembrane region" description="Helical" evidence="1">
    <location>
        <begin position="12"/>
        <end position="31"/>
    </location>
</feature>
<keyword evidence="1" id="KW-0472">Membrane</keyword>
<feature type="transmembrane region" description="Helical" evidence="1">
    <location>
        <begin position="160"/>
        <end position="177"/>
    </location>
</feature>
<feature type="transmembrane region" description="Helical" evidence="1">
    <location>
        <begin position="99"/>
        <end position="124"/>
    </location>
</feature>
<comment type="caution">
    <text evidence="2">The sequence shown here is derived from an EMBL/GenBank/DDBJ whole genome shotgun (WGS) entry which is preliminary data.</text>
</comment>
<proteinExistence type="predicted"/>
<organism evidence="2 3">
    <name type="scientific">Ligilactobacillus faecis</name>
    <dbReference type="NCBI Taxonomy" id="762833"/>
    <lineage>
        <taxon>Bacteria</taxon>
        <taxon>Bacillati</taxon>
        <taxon>Bacillota</taxon>
        <taxon>Bacilli</taxon>
        <taxon>Lactobacillales</taxon>
        <taxon>Lactobacillaceae</taxon>
        <taxon>Ligilactobacillus</taxon>
    </lineage>
</organism>
<feature type="transmembrane region" description="Helical" evidence="1">
    <location>
        <begin position="221"/>
        <end position="239"/>
    </location>
</feature>
<dbReference type="PANTHER" id="PTHR36840">
    <property type="entry name" value="BLL5714 PROTEIN"/>
    <property type="match status" value="1"/>
</dbReference>
<keyword evidence="3" id="KW-1185">Reference proteome</keyword>
<gene>
    <name evidence="2" type="ORF">AALT52_02090</name>
</gene>
<reference evidence="2 3" key="1">
    <citation type="submission" date="2024-03" db="EMBL/GenBank/DDBJ databases">
        <title>Mouse gut bacterial collection (mGBC) of GemPharmatech.</title>
        <authorList>
            <person name="He Y."/>
            <person name="Dong L."/>
            <person name="Wu D."/>
            <person name="Gao X."/>
            <person name="Lin Z."/>
        </authorList>
    </citation>
    <scope>NUCLEOTIDE SEQUENCE [LARGE SCALE GENOMIC DNA]</scope>
    <source>
        <strain evidence="2 3">15-30</strain>
    </source>
</reference>
<evidence type="ECO:0000256" key="1">
    <source>
        <dbReference type="SAM" id="Phobius"/>
    </source>
</evidence>
<dbReference type="InterPro" id="IPR010640">
    <property type="entry name" value="Low_temperature_requirement_A"/>
</dbReference>
<dbReference type="EMBL" id="JBCLUF010000005">
    <property type="protein sequence ID" value="MEY8661689.1"/>
    <property type="molecule type" value="Genomic_DNA"/>
</dbReference>
<keyword evidence="1" id="KW-0812">Transmembrane</keyword>
<dbReference type="Pfam" id="PF06772">
    <property type="entry name" value="LtrA"/>
    <property type="match status" value="1"/>
</dbReference>
<evidence type="ECO:0000313" key="2">
    <source>
        <dbReference type="EMBL" id="MEY8661689.1"/>
    </source>
</evidence>
<keyword evidence="1" id="KW-1133">Transmembrane helix</keyword>
<feature type="transmembrane region" description="Helical" evidence="1">
    <location>
        <begin position="43"/>
        <end position="63"/>
    </location>
</feature>
<feature type="transmembrane region" description="Helical" evidence="1">
    <location>
        <begin position="197"/>
        <end position="215"/>
    </location>
</feature>
<feature type="transmembrane region" description="Helical" evidence="1">
    <location>
        <begin position="75"/>
        <end position="93"/>
    </location>
</feature>
<feature type="transmembrane region" description="Helical" evidence="1">
    <location>
        <begin position="136"/>
        <end position="154"/>
    </location>
</feature>
<protein>
    <submittedName>
        <fullName evidence="2">Low temperature requirement protein A</fullName>
    </submittedName>
</protein>
<dbReference type="Proteomes" id="UP001565236">
    <property type="component" value="Unassembled WGS sequence"/>
</dbReference>
<name>A0ABV4DMI4_9LACO</name>